<gene>
    <name evidence="6" type="ORF">EB796_003963</name>
</gene>
<dbReference type="InterPro" id="IPR013783">
    <property type="entry name" value="Ig-like_fold"/>
</dbReference>
<evidence type="ECO:0000256" key="2">
    <source>
        <dbReference type="ARBA" id="ARBA00022490"/>
    </source>
</evidence>
<evidence type="ECO:0000313" key="6">
    <source>
        <dbReference type="EMBL" id="KAF6037729.1"/>
    </source>
</evidence>
<dbReference type="AlphaFoldDB" id="A0A7J7KGK8"/>
<feature type="domain" description="Ig-like" evidence="5">
    <location>
        <begin position="131"/>
        <end position="235"/>
    </location>
</feature>
<dbReference type="InterPro" id="IPR036179">
    <property type="entry name" value="Ig-like_dom_sf"/>
</dbReference>
<dbReference type="InterPro" id="IPR003599">
    <property type="entry name" value="Ig_sub"/>
</dbReference>
<proteinExistence type="predicted"/>
<dbReference type="Proteomes" id="UP000593567">
    <property type="component" value="Unassembled WGS sequence"/>
</dbReference>
<comment type="caution">
    <text evidence="6">The sequence shown here is derived from an EMBL/GenBank/DDBJ whole genome shotgun (WGS) entry which is preliminary data.</text>
</comment>
<keyword evidence="3" id="KW-0393">Immunoglobulin domain</keyword>
<dbReference type="Gene3D" id="2.60.40.10">
    <property type="entry name" value="Immunoglobulins"/>
    <property type="match status" value="1"/>
</dbReference>
<dbReference type="PANTHER" id="PTHR47633">
    <property type="entry name" value="IMMUNOGLOBULIN"/>
    <property type="match status" value="1"/>
</dbReference>
<evidence type="ECO:0000256" key="4">
    <source>
        <dbReference type="SAM" id="MobiDB-lite"/>
    </source>
</evidence>
<dbReference type="InterPro" id="IPR003598">
    <property type="entry name" value="Ig_sub2"/>
</dbReference>
<evidence type="ECO:0000313" key="7">
    <source>
        <dbReference type="Proteomes" id="UP000593567"/>
    </source>
</evidence>
<dbReference type="PROSITE" id="PS50835">
    <property type="entry name" value="IG_LIKE"/>
    <property type="match status" value="1"/>
</dbReference>
<dbReference type="InterPro" id="IPR007110">
    <property type="entry name" value="Ig-like_dom"/>
</dbReference>
<protein>
    <recommendedName>
        <fullName evidence="5">Ig-like domain-containing protein</fullName>
    </recommendedName>
</protein>
<dbReference type="InterPro" id="IPR013098">
    <property type="entry name" value="Ig_I-set"/>
</dbReference>
<keyword evidence="2" id="KW-0963">Cytoplasm</keyword>
<keyword evidence="7" id="KW-1185">Reference proteome</keyword>
<feature type="region of interest" description="Disordered" evidence="4">
    <location>
        <begin position="1"/>
        <end position="50"/>
    </location>
</feature>
<dbReference type="SUPFAM" id="SSF48726">
    <property type="entry name" value="Immunoglobulin"/>
    <property type="match status" value="1"/>
</dbReference>
<dbReference type="OrthoDB" id="5969272at2759"/>
<reference evidence="6" key="1">
    <citation type="submission" date="2020-06" db="EMBL/GenBank/DDBJ databases">
        <title>Draft genome of Bugula neritina, a colonial animal packing powerful symbionts and potential medicines.</title>
        <authorList>
            <person name="Rayko M."/>
        </authorList>
    </citation>
    <scope>NUCLEOTIDE SEQUENCE [LARGE SCALE GENOMIC DNA]</scope>
    <source>
        <strain evidence="6">Kwan_BN1</strain>
    </source>
</reference>
<accession>A0A7J7KGK8</accession>
<dbReference type="FunFam" id="2.60.40.10:FF:000425">
    <property type="entry name" value="Myosin light chain kinase"/>
    <property type="match status" value="1"/>
</dbReference>
<dbReference type="GO" id="GO:0005737">
    <property type="term" value="C:cytoplasm"/>
    <property type="evidence" value="ECO:0007669"/>
    <property type="project" value="UniProtKB-SubCell"/>
</dbReference>
<dbReference type="Pfam" id="PF07679">
    <property type="entry name" value="I-set"/>
    <property type="match status" value="1"/>
</dbReference>
<dbReference type="SMART" id="SM00408">
    <property type="entry name" value="IGc2"/>
    <property type="match status" value="1"/>
</dbReference>
<dbReference type="EMBL" id="VXIV02000526">
    <property type="protein sequence ID" value="KAF6037729.1"/>
    <property type="molecule type" value="Genomic_DNA"/>
</dbReference>
<evidence type="ECO:0000256" key="3">
    <source>
        <dbReference type="ARBA" id="ARBA00023319"/>
    </source>
</evidence>
<dbReference type="CDD" id="cd00096">
    <property type="entry name" value="Ig"/>
    <property type="match status" value="1"/>
</dbReference>
<organism evidence="6 7">
    <name type="scientific">Bugula neritina</name>
    <name type="common">Brown bryozoan</name>
    <name type="synonym">Sertularia neritina</name>
    <dbReference type="NCBI Taxonomy" id="10212"/>
    <lineage>
        <taxon>Eukaryota</taxon>
        <taxon>Metazoa</taxon>
        <taxon>Spiralia</taxon>
        <taxon>Lophotrochozoa</taxon>
        <taxon>Bryozoa</taxon>
        <taxon>Gymnolaemata</taxon>
        <taxon>Cheilostomatida</taxon>
        <taxon>Flustrina</taxon>
        <taxon>Buguloidea</taxon>
        <taxon>Bugulidae</taxon>
        <taxon>Bugula</taxon>
    </lineage>
</organism>
<evidence type="ECO:0000256" key="1">
    <source>
        <dbReference type="ARBA" id="ARBA00004496"/>
    </source>
</evidence>
<name>A0A7J7KGK8_BUGNE</name>
<feature type="compositionally biased region" description="Low complexity" evidence="4">
    <location>
        <begin position="15"/>
        <end position="37"/>
    </location>
</feature>
<evidence type="ECO:0000259" key="5">
    <source>
        <dbReference type="PROSITE" id="PS50835"/>
    </source>
</evidence>
<sequence length="239" mass="26555">MLALCLHSNRERRQPSSSSSTSRSSSCEDSVSSTEGSNNSTSRHNISGDLFEPRIEKRSTHLLNQHLNCNEKLLENSIQQDLTIPVHVERVEQCSTTLVESNPVVEKIGDGVTVKEGIVESVEGTADGEAPHFEAEDHIIKTYTCQLTSKMDVREALVGTNKKFECQVIGFPPPTIRWFKDNVEITHDPRYHFSHTHADGVVSMHIKVIKLSDAGLYQCRAENCEGYAITAAHLQVKGL</sequence>
<comment type="subcellular location">
    <subcellularLocation>
        <location evidence="1">Cytoplasm</location>
    </subcellularLocation>
</comment>
<dbReference type="SMART" id="SM00409">
    <property type="entry name" value="IG"/>
    <property type="match status" value="1"/>
</dbReference>